<evidence type="ECO:0000313" key="1">
    <source>
        <dbReference type="EMBL" id="MBZ7975264.1"/>
    </source>
</evidence>
<feature type="non-terminal residue" evidence="1">
    <location>
        <position position="1"/>
    </location>
</feature>
<accession>A0ACC5W2Y3</accession>
<evidence type="ECO:0000313" key="2">
    <source>
        <dbReference type="Proteomes" id="UP001319828"/>
    </source>
</evidence>
<comment type="caution">
    <text evidence="1">The sequence shown here is derived from an EMBL/GenBank/DDBJ whole genome shotgun (WGS) entry which is preliminary data.</text>
</comment>
<dbReference type="EMBL" id="JACHUQ010000057">
    <property type="protein sequence ID" value="MBZ7975264.1"/>
    <property type="molecule type" value="Genomic_DNA"/>
</dbReference>
<protein>
    <submittedName>
        <fullName evidence="1">Uncharacterized protein</fullName>
    </submittedName>
</protein>
<keyword evidence="2" id="KW-1185">Reference proteome</keyword>
<organism evidence="1 2">
    <name type="scientific">Campylobacter molothri</name>
    <dbReference type="NCBI Taxonomy" id="1032242"/>
    <lineage>
        <taxon>Bacteria</taxon>
        <taxon>Pseudomonadati</taxon>
        <taxon>Campylobacterota</taxon>
        <taxon>Epsilonproteobacteria</taxon>
        <taxon>Campylobacterales</taxon>
        <taxon>Campylobacteraceae</taxon>
        <taxon>Campylobacter</taxon>
    </lineage>
</organism>
<dbReference type="Proteomes" id="UP001319828">
    <property type="component" value="Unassembled WGS sequence"/>
</dbReference>
<name>A0ACC5W2Y3_9BACT</name>
<sequence>ALEMSNVDLSRSLTELIIIQRGYQANSKTISTSDQMLQTLIQLKQ</sequence>
<proteinExistence type="predicted"/>
<reference evidence="1" key="1">
    <citation type="submission" date="2020-07" db="EMBL/GenBank/DDBJ databases">
        <title>Campylobacter molothri sp. nov. isolated from wild birds.</title>
        <authorList>
            <person name="Miller W.G."/>
            <person name="Chapman M.H."/>
            <person name="Yee E."/>
            <person name="Lopes B.S."/>
            <person name="Forbes K.J."/>
        </authorList>
    </citation>
    <scope>NUCLEOTIDE SEQUENCE</scope>
    <source>
        <strain evidence="1">RM9754</strain>
    </source>
</reference>
<gene>
    <name evidence="1" type="ORF">H2252_07775</name>
</gene>